<gene>
    <name evidence="4" type="ORF">RJ641_006737</name>
</gene>
<dbReference type="PANTHER" id="PTHR12286">
    <property type="entry name" value="SACCHAROPINE DEHYDROGENASE-LIKE OXIDOREDUCTASE"/>
    <property type="match status" value="1"/>
</dbReference>
<dbReference type="PANTHER" id="PTHR12286:SF5">
    <property type="entry name" value="SACCHAROPINE DEHYDROGENASE-LIKE OXIDOREDUCTASE"/>
    <property type="match status" value="1"/>
</dbReference>
<dbReference type="InterPro" id="IPR051276">
    <property type="entry name" value="Saccharopine_DH-like_oxidrdct"/>
</dbReference>
<dbReference type="GO" id="GO:0005739">
    <property type="term" value="C:mitochondrion"/>
    <property type="evidence" value="ECO:0007669"/>
    <property type="project" value="TreeGrafter"/>
</dbReference>
<evidence type="ECO:0000313" key="5">
    <source>
        <dbReference type="Proteomes" id="UP001370490"/>
    </source>
</evidence>
<keyword evidence="2" id="KW-1133">Transmembrane helix</keyword>
<keyword evidence="5" id="KW-1185">Reference proteome</keyword>
<sequence>MEENQSQYDLIILGASGFTGKYVVREVLKFLNTPNSPLKTLALAGRNTNKLSQILQWATHPSTPPQIPVITADVTDPSTLKSLCCSTKLILNCVGPFRLYGEPVVAACVDSGCDYLDICGKPEFTERMEVDYHDKAVEKGRLVVSVCGFDSVPAEFGWMFNSRQWVEPSVPNKELRKSRPRRPRSLAILTENPRGLPGVNESPEHIKRESFWSTMKPAHFGVKIASKSLLGLFRFIMVGMLIGLLGMNSFGRRLLLKFPFVFSLGWFKKKGPSEDEVRSACFKMYFVGQGYNDSSLASHGKKKPNKEIITRVIRPEIGYLTTPIILLQCALTVLSQREDLPRGVYTPGIVFGPTDLQQRLQENGISFDVISGFSFCLSTLVNFTEYREATVTKIVYRDRVVLVVHDMVLFLICGKDVRKFDLPTSCN</sequence>
<dbReference type="GO" id="GO:0009247">
    <property type="term" value="P:glycolipid biosynthetic process"/>
    <property type="evidence" value="ECO:0007669"/>
    <property type="project" value="TreeGrafter"/>
</dbReference>
<dbReference type="GO" id="GO:0005886">
    <property type="term" value="C:plasma membrane"/>
    <property type="evidence" value="ECO:0007669"/>
    <property type="project" value="TreeGrafter"/>
</dbReference>
<organism evidence="4 5">
    <name type="scientific">Dillenia turbinata</name>
    <dbReference type="NCBI Taxonomy" id="194707"/>
    <lineage>
        <taxon>Eukaryota</taxon>
        <taxon>Viridiplantae</taxon>
        <taxon>Streptophyta</taxon>
        <taxon>Embryophyta</taxon>
        <taxon>Tracheophyta</taxon>
        <taxon>Spermatophyta</taxon>
        <taxon>Magnoliopsida</taxon>
        <taxon>eudicotyledons</taxon>
        <taxon>Gunneridae</taxon>
        <taxon>Pentapetalae</taxon>
        <taxon>Dilleniales</taxon>
        <taxon>Dilleniaceae</taxon>
        <taxon>Dillenia</taxon>
    </lineage>
</organism>
<evidence type="ECO:0000256" key="1">
    <source>
        <dbReference type="ARBA" id="ARBA00038048"/>
    </source>
</evidence>
<feature type="transmembrane region" description="Helical" evidence="2">
    <location>
        <begin position="229"/>
        <end position="247"/>
    </location>
</feature>
<comment type="caution">
    <text evidence="4">The sequence shown here is derived from an EMBL/GenBank/DDBJ whole genome shotgun (WGS) entry which is preliminary data.</text>
</comment>
<proteinExistence type="inferred from homology"/>
<reference evidence="4 5" key="1">
    <citation type="submission" date="2023-12" db="EMBL/GenBank/DDBJ databases">
        <title>A high-quality genome assembly for Dillenia turbinata (Dilleniales).</title>
        <authorList>
            <person name="Chanderbali A."/>
        </authorList>
    </citation>
    <scope>NUCLEOTIDE SEQUENCE [LARGE SCALE GENOMIC DNA]</scope>
    <source>
        <strain evidence="4">LSX21</strain>
        <tissue evidence="4">Leaf</tissue>
    </source>
</reference>
<dbReference type="Gene3D" id="3.40.50.720">
    <property type="entry name" value="NAD(P)-binding Rossmann-like Domain"/>
    <property type="match status" value="1"/>
</dbReference>
<evidence type="ECO:0000256" key="2">
    <source>
        <dbReference type="SAM" id="Phobius"/>
    </source>
</evidence>
<accession>A0AAN8VDV2</accession>
<dbReference type="Proteomes" id="UP001370490">
    <property type="component" value="Unassembled WGS sequence"/>
</dbReference>
<keyword evidence="2" id="KW-0812">Transmembrane</keyword>
<feature type="domain" description="Saccharopine dehydrogenase NADP binding" evidence="3">
    <location>
        <begin position="11"/>
        <end position="144"/>
    </location>
</feature>
<name>A0AAN8VDV2_9MAGN</name>
<dbReference type="SUPFAM" id="SSF51735">
    <property type="entry name" value="NAD(P)-binding Rossmann-fold domains"/>
    <property type="match status" value="1"/>
</dbReference>
<dbReference type="InterPro" id="IPR005097">
    <property type="entry name" value="Sacchrp_dh_NADP-bd"/>
</dbReference>
<evidence type="ECO:0000313" key="4">
    <source>
        <dbReference type="EMBL" id="KAK6928146.1"/>
    </source>
</evidence>
<dbReference type="Pfam" id="PF03435">
    <property type="entry name" value="Sacchrp_dh_NADP"/>
    <property type="match status" value="1"/>
</dbReference>
<comment type="similarity">
    <text evidence="1">Belongs to the saccharopine dehydrogenase family.</text>
</comment>
<evidence type="ECO:0000259" key="3">
    <source>
        <dbReference type="Pfam" id="PF03435"/>
    </source>
</evidence>
<dbReference type="AlphaFoldDB" id="A0AAN8VDV2"/>
<protein>
    <submittedName>
        <fullName evidence="4">Saccharopine dehydrogenase, NADP binding domain</fullName>
    </submittedName>
</protein>
<dbReference type="InterPro" id="IPR036291">
    <property type="entry name" value="NAD(P)-bd_dom_sf"/>
</dbReference>
<dbReference type="GO" id="GO:0005811">
    <property type="term" value="C:lipid droplet"/>
    <property type="evidence" value="ECO:0007669"/>
    <property type="project" value="TreeGrafter"/>
</dbReference>
<keyword evidence="2" id="KW-0472">Membrane</keyword>
<dbReference type="EMBL" id="JBAMMX010000014">
    <property type="protein sequence ID" value="KAK6928146.1"/>
    <property type="molecule type" value="Genomic_DNA"/>
</dbReference>